<dbReference type="AlphaFoldDB" id="A0A7S6WQE9"/>
<protein>
    <recommendedName>
        <fullName evidence="1 2">chorismate mutase</fullName>
        <ecNumber evidence="1 2">5.4.99.5</ecNumber>
    </recommendedName>
</protein>
<dbReference type="GO" id="GO:0004106">
    <property type="term" value="F:chorismate mutase activity"/>
    <property type="evidence" value="ECO:0007669"/>
    <property type="project" value="UniProtKB-UniRule"/>
</dbReference>
<dbReference type="GO" id="GO:0046417">
    <property type="term" value="P:chorismate metabolic process"/>
    <property type="evidence" value="ECO:0007669"/>
    <property type="project" value="TreeGrafter"/>
</dbReference>
<keyword evidence="2" id="KW-0057">Aromatic amino acid biosynthesis</keyword>
<dbReference type="Proteomes" id="UP000593915">
    <property type="component" value="Chromosome"/>
</dbReference>
<dbReference type="Pfam" id="PF07736">
    <property type="entry name" value="CM_1"/>
    <property type="match status" value="1"/>
</dbReference>
<name>A0A7S6WQE9_9SPIR</name>
<evidence type="ECO:0000313" key="3">
    <source>
        <dbReference type="EMBL" id="QOW61405.1"/>
    </source>
</evidence>
<keyword evidence="2 3" id="KW-0413">Isomerase</keyword>
<dbReference type="SUPFAM" id="SSF55298">
    <property type="entry name" value="YjgF-like"/>
    <property type="match status" value="1"/>
</dbReference>
<dbReference type="Gene3D" id="3.30.1330.40">
    <property type="entry name" value="RutC-like"/>
    <property type="match status" value="1"/>
</dbReference>
<dbReference type="InterPro" id="IPR008243">
    <property type="entry name" value="Chorismate_mutase_AroH"/>
</dbReference>
<evidence type="ECO:0000256" key="2">
    <source>
        <dbReference type="PROSITE-ProRule" id="PRU00514"/>
    </source>
</evidence>
<dbReference type="NCBIfam" id="TIGR01796">
    <property type="entry name" value="CM_mono_aroH"/>
    <property type="match status" value="1"/>
</dbReference>
<evidence type="ECO:0000313" key="4">
    <source>
        <dbReference type="Proteomes" id="UP000593915"/>
    </source>
</evidence>
<dbReference type="PROSITE" id="PS51167">
    <property type="entry name" value="CHORISMATE_MUT_1"/>
    <property type="match status" value="1"/>
</dbReference>
<dbReference type="PANTHER" id="PTHR21164:SF0">
    <property type="entry name" value="CHORISMATE MUTASE AROH"/>
    <property type="match status" value="1"/>
</dbReference>
<accession>A0A7S6WQE9</accession>
<reference evidence="3 4" key="1">
    <citation type="submission" date="2020-09" db="EMBL/GenBank/DDBJ databases">
        <title>Characterization of Treponema spp. from bovine digital dermatitis in Korea.</title>
        <authorList>
            <person name="Espiritu H.M."/>
            <person name="Cho Y.I."/>
            <person name="Mamuad L."/>
        </authorList>
    </citation>
    <scope>NUCLEOTIDE SEQUENCE [LARGE SCALE GENOMIC DNA]</scope>
    <source>
        <strain evidence="3 4">KS1</strain>
    </source>
</reference>
<keyword evidence="2" id="KW-0028">Amino-acid biosynthesis</keyword>
<dbReference type="EMBL" id="CP061839">
    <property type="protein sequence ID" value="QOW61405.1"/>
    <property type="molecule type" value="Genomic_DNA"/>
</dbReference>
<dbReference type="RefSeq" id="WP_194076900.1">
    <property type="nucleotide sequence ID" value="NZ_CP061839.1"/>
</dbReference>
<organism evidence="3 4">
    <name type="scientific">Treponema pedis</name>
    <dbReference type="NCBI Taxonomy" id="409322"/>
    <lineage>
        <taxon>Bacteria</taxon>
        <taxon>Pseudomonadati</taxon>
        <taxon>Spirochaetota</taxon>
        <taxon>Spirochaetia</taxon>
        <taxon>Spirochaetales</taxon>
        <taxon>Treponemataceae</taxon>
        <taxon>Treponema</taxon>
    </lineage>
</organism>
<proteinExistence type="predicted"/>
<dbReference type="InterPro" id="IPR035959">
    <property type="entry name" value="RutC-like_sf"/>
</dbReference>
<gene>
    <name evidence="3" type="primary">aroH</name>
    <name evidence="3" type="ORF">IFE08_03175</name>
</gene>
<dbReference type="GO" id="GO:0008652">
    <property type="term" value="P:amino acid biosynthetic process"/>
    <property type="evidence" value="ECO:0007669"/>
    <property type="project" value="UniProtKB-UniRule"/>
</dbReference>
<dbReference type="GO" id="GO:0009073">
    <property type="term" value="P:aromatic amino acid family biosynthetic process"/>
    <property type="evidence" value="ECO:0007669"/>
    <property type="project" value="UniProtKB-UniRule"/>
</dbReference>
<dbReference type="PANTHER" id="PTHR21164">
    <property type="entry name" value="CHORISMATE MUTASE"/>
    <property type="match status" value="1"/>
</dbReference>
<dbReference type="EC" id="5.4.99.5" evidence="1 2"/>
<evidence type="ECO:0000256" key="1">
    <source>
        <dbReference type="NCBIfam" id="TIGR01796"/>
    </source>
</evidence>
<comment type="catalytic activity">
    <reaction evidence="2">
        <text>chorismate = prephenate</text>
        <dbReference type="Rhea" id="RHEA:13897"/>
        <dbReference type="ChEBI" id="CHEBI:29748"/>
        <dbReference type="ChEBI" id="CHEBI:29934"/>
        <dbReference type="EC" id="5.4.99.5"/>
    </reaction>
</comment>
<sequence>MILKKLRAVRGAVTCENSTESIQKEVCFLFSEILKLNRLREKDIVSIQFTVTKDITALNPATALRKNGFAKDLALFCSAEPETENSLPNTVRLLIHYYSRLKPVYVYLNGAANLRK</sequence>